<dbReference type="PANTHER" id="PTHR43884:SF12">
    <property type="entry name" value="ISOVALERYL-COA DEHYDROGENASE, MITOCHONDRIAL-RELATED"/>
    <property type="match status" value="1"/>
</dbReference>
<dbReference type="Gene3D" id="1.20.140.10">
    <property type="entry name" value="Butyryl-CoA Dehydrogenase, subunit A, domain 3"/>
    <property type="match status" value="1"/>
</dbReference>
<dbReference type="PANTHER" id="PTHR43884">
    <property type="entry name" value="ACYL-COA DEHYDROGENASE"/>
    <property type="match status" value="1"/>
</dbReference>
<dbReference type="SUPFAM" id="SSF56645">
    <property type="entry name" value="Acyl-CoA dehydrogenase NM domain-like"/>
    <property type="match status" value="1"/>
</dbReference>
<comment type="caution">
    <text evidence="10">The sequence shown here is derived from an EMBL/GenBank/DDBJ whole genome shotgun (WGS) entry which is preliminary data.</text>
</comment>
<dbReference type="Pfam" id="PF00441">
    <property type="entry name" value="Acyl-CoA_dh_1"/>
    <property type="match status" value="1"/>
</dbReference>
<dbReference type="InterPro" id="IPR006089">
    <property type="entry name" value="Acyl-CoA_DH_CS"/>
</dbReference>
<dbReference type="InterPro" id="IPR009075">
    <property type="entry name" value="AcylCo_DH/oxidase_C"/>
</dbReference>
<dbReference type="InterPro" id="IPR013786">
    <property type="entry name" value="AcylCoA_DH/ox_N"/>
</dbReference>
<dbReference type="InterPro" id="IPR046373">
    <property type="entry name" value="Acyl-CoA_Oxase/DH_mid-dom_sf"/>
</dbReference>
<dbReference type="FunFam" id="1.20.140.10:FF:000001">
    <property type="entry name" value="Acyl-CoA dehydrogenase"/>
    <property type="match status" value="1"/>
</dbReference>
<comment type="cofactor">
    <cofactor evidence="1 6">
        <name>FAD</name>
        <dbReference type="ChEBI" id="CHEBI:57692"/>
    </cofactor>
</comment>
<dbReference type="InterPro" id="IPR009100">
    <property type="entry name" value="AcylCoA_DH/oxidase_NM_dom_sf"/>
</dbReference>
<evidence type="ECO:0000259" key="9">
    <source>
        <dbReference type="Pfam" id="PF02771"/>
    </source>
</evidence>
<name>A0A101T4Z0_9ACTN</name>
<dbReference type="InterPro" id="IPR037069">
    <property type="entry name" value="AcylCoA_DH/ox_N_sf"/>
</dbReference>
<dbReference type="Gene3D" id="2.40.110.10">
    <property type="entry name" value="Butyryl-CoA Dehydrogenase, subunit A, domain 2"/>
    <property type="match status" value="1"/>
</dbReference>
<dbReference type="Pfam" id="PF02770">
    <property type="entry name" value="Acyl-CoA_dh_M"/>
    <property type="match status" value="1"/>
</dbReference>
<dbReference type="Gene3D" id="1.10.540.10">
    <property type="entry name" value="Acyl-CoA dehydrogenase/oxidase, N-terminal domain"/>
    <property type="match status" value="1"/>
</dbReference>
<feature type="domain" description="Acyl-CoA dehydrogenase/oxidase N-terminal" evidence="9">
    <location>
        <begin position="7"/>
        <end position="118"/>
    </location>
</feature>
<dbReference type="GO" id="GO:0050660">
    <property type="term" value="F:flavin adenine dinucleotide binding"/>
    <property type="evidence" value="ECO:0007669"/>
    <property type="project" value="InterPro"/>
</dbReference>
<keyword evidence="5 6" id="KW-0560">Oxidoreductase</keyword>
<dbReference type="InterPro" id="IPR036250">
    <property type="entry name" value="AcylCo_DH-like_C"/>
</dbReference>
<evidence type="ECO:0000256" key="5">
    <source>
        <dbReference type="ARBA" id="ARBA00023002"/>
    </source>
</evidence>
<dbReference type="PROSITE" id="PS00072">
    <property type="entry name" value="ACYL_COA_DH_1"/>
    <property type="match status" value="1"/>
</dbReference>
<dbReference type="EMBL" id="LMWW01000012">
    <property type="protein sequence ID" value="KUN85643.1"/>
    <property type="molecule type" value="Genomic_DNA"/>
</dbReference>
<evidence type="ECO:0000256" key="1">
    <source>
        <dbReference type="ARBA" id="ARBA00001974"/>
    </source>
</evidence>
<dbReference type="RefSeq" id="WP_055633351.1">
    <property type="nucleotide sequence ID" value="NZ_JBIRRP010000001.1"/>
</dbReference>
<dbReference type="InterPro" id="IPR006091">
    <property type="entry name" value="Acyl-CoA_Oxase/DH_mid-dom"/>
</dbReference>
<dbReference type="Pfam" id="PF02771">
    <property type="entry name" value="Acyl-CoA_dh_N"/>
    <property type="match status" value="1"/>
</dbReference>
<protein>
    <submittedName>
        <fullName evidence="10">Acyl-CoA dehydrogenase</fullName>
    </submittedName>
</protein>
<evidence type="ECO:0000256" key="6">
    <source>
        <dbReference type="RuleBase" id="RU362125"/>
    </source>
</evidence>
<feature type="domain" description="Acyl-CoA dehydrogenase/oxidase C-terminal" evidence="7">
    <location>
        <begin position="232"/>
        <end position="380"/>
    </location>
</feature>
<evidence type="ECO:0000256" key="4">
    <source>
        <dbReference type="ARBA" id="ARBA00022827"/>
    </source>
</evidence>
<accession>A0A101T4Z0</accession>
<evidence type="ECO:0000256" key="2">
    <source>
        <dbReference type="ARBA" id="ARBA00009347"/>
    </source>
</evidence>
<dbReference type="STRING" id="1943.AQJ64_11005"/>
<dbReference type="FunFam" id="2.40.110.10:FF:000002">
    <property type="entry name" value="Acyl-CoA dehydrogenase fadE12"/>
    <property type="match status" value="1"/>
</dbReference>
<feature type="domain" description="Acyl-CoA oxidase/dehydrogenase middle" evidence="8">
    <location>
        <begin position="122"/>
        <end position="220"/>
    </location>
</feature>
<evidence type="ECO:0000256" key="3">
    <source>
        <dbReference type="ARBA" id="ARBA00022630"/>
    </source>
</evidence>
<sequence>MDFDLPEETRALQEMVRDFAAREITPHAAAWSENEEFPTHVFTKLGELGLMGMLVPEEYDGAGADTVTYVAVMEELGAADQSVASSWNAHSTIATLPLLAYGTEEQKRRWLAPLARGEAIGAFGLTEPGAGSDAAGITTTARRADGGWLINGTKMFITNAGTDISQGVTVLAVTGREDDGRKRYATFYVPTDTPGYTCGRKLKKLGWHAMDTRELVFTDCFVPDDHLIGEEGGGLRQFLSVLDKGRISVAALGLSLAKAALALAVQHATEREQFGRPLSAFQAVAHKIADMGTELQAARWMVYRAAWLADRGRPYGTEAAMAKLYASEVANRAASQAVQIHGGYGYVRESEISRFYADAKILEIGEGTNEIQRNVIARALVTPPAQAPRGRA</sequence>
<keyword evidence="11" id="KW-1185">Reference proteome</keyword>
<dbReference type="PROSITE" id="PS00073">
    <property type="entry name" value="ACYL_COA_DH_2"/>
    <property type="match status" value="1"/>
</dbReference>
<gene>
    <name evidence="10" type="ORF">AQJ64_11005</name>
</gene>
<comment type="similarity">
    <text evidence="2 6">Belongs to the acyl-CoA dehydrogenase family.</text>
</comment>
<dbReference type="OrthoDB" id="2769798at2"/>
<evidence type="ECO:0000313" key="11">
    <source>
        <dbReference type="Proteomes" id="UP000052982"/>
    </source>
</evidence>
<dbReference type="SUPFAM" id="SSF47203">
    <property type="entry name" value="Acyl-CoA dehydrogenase C-terminal domain-like"/>
    <property type="match status" value="1"/>
</dbReference>
<proteinExistence type="inferred from homology"/>
<evidence type="ECO:0000313" key="10">
    <source>
        <dbReference type="EMBL" id="KUN85643.1"/>
    </source>
</evidence>
<keyword evidence="4 6" id="KW-0274">FAD</keyword>
<dbReference type="PIRSF" id="PIRSF016578">
    <property type="entry name" value="HsaA"/>
    <property type="match status" value="1"/>
</dbReference>
<keyword evidence="3 6" id="KW-0285">Flavoprotein</keyword>
<dbReference type="FunFam" id="1.10.540.10:FF:000002">
    <property type="entry name" value="Acyl-CoA dehydrogenase FadE19"/>
    <property type="match status" value="1"/>
</dbReference>
<dbReference type="Proteomes" id="UP000052982">
    <property type="component" value="Unassembled WGS sequence"/>
</dbReference>
<evidence type="ECO:0000259" key="7">
    <source>
        <dbReference type="Pfam" id="PF00441"/>
    </source>
</evidence>
<organism evidence="10 11">
    <name type="scientific">Streptomyces griseoruber</name>
    <dbReference type="NCBI Taxonomy" id="1943"/>
    <lineage>
        <taxon>Bacteria</taxon>
        <taxon>Bacillati</taxon>
        <taxon>Actinomycetota</taxon>
        <taxon>Actinomycetes</taxon>
        <taxon>Kitasatosporales</taxon>
        <taxon>Streptomycetaceae</taxon>
        <taxon>Streptomyces</taxon>
    </lineage>
</organism>
<reference evidence="10 11" key="1">
    <citation type="submission" date="2015-10" db="EMBL/GenBank/DDBJ databases">
        <title>Draft genome sequence of Streptomyces griseoruber DSM 40281, type strain for the species Streptomyces griseoruber.</title>
        <authorList>
            <person name="Ruckert C."/>
            <person name="Winkler A."/>
            <person name="Kalinowski J."/>
            <person name="Kampfer P."/>
            <person name="Glaeser S."/>
        </authorList>
    </citation>
    <scope>NUCLEOTIDE SEQUENCE [LARGE SCALE GENOMIC DNA]</scope>
    <source>
        <strain evidence="10 11">DSM 40281</strain>
    </source>
</reference>
<evidence type="ECO:0000259" key="8">
    <source>
        <dbReference type="Pfam" id="PF02770"/>
    </source>
</evidence>
<dbReference type="AlphaFoldDB" id="A0A101T4Z0"/>
<dbReference type="GO" id="GO:0003995">
    <property type="term" value="F:acyl-CoA dehydrogenase activity"/>
    <property type="evidence" value="ECO:0007669"/>
    <property type="project" value="InterPro"/>
</dbReference>